<evidence type="ECO:0000256" key="12">
    <source>
        <dbReference type="ARBA" id="ARBA00033708"/>
    </source>
</evidence>
<dbReference type="EMBL" id="PVNL01000120">
    <property type="protein sequence ID" value="PRP99640.1"/>
    <property type="molecule type" value="Genomic_DNA"/>
</dbReference>
<evidence type="ECO:0000256" key="13">
    <source>
        <dbReference type="RuleBase" id="RU362091"/>
    </source>
</evidence>
<feature type="transmembrane region" description="Helical" evidence="14">
    <location>
        <begin position="448"/>
        <end position="467"/>
    </location>
</feature>
<evidence type="ECO:0000256" key="5">
    <source>
        <dbReference type="ARBA" id="ARBA00022692"/>
    </source>
</evidence>
<feature type="transmembrane region" description="Helical" evidence="14">
    <location>
        <begin position="6"/>
        <end position="26"/>
    </location>
</feature>
<evidence type="ECO:0000313" key="16">
    <source>
        <dbReference type="Proteomes" id="UP000238823"/>
    </source>
</evidence>
<keyword evidence="4" id="KW-1003">Cell membrane</keyword>
<dbReference type="AlphaFoldDB" id="A0A2S9Y3S0"/>
<evidence type="ECO:0000256" key="1">
    <source>
        <dbReference type="ARBA" id="ARBA00004651"/>
    </source>
</evidence>
<feature type="transmembrane region" description="Helical" evidence="14">
    <location>
        <begin position="391"/>
        <end position="413"/>
    </location>
</feature>
<accession>A0A2S9Y3S0</accession>
<evidence type="ECO:0000256" key="10">
    <source>
        <dbReference type="ARBA" id="ARBA00023136"/>
    </source>
</evidence>
<comment type="subcellular location">
    <subcellularLocation>
        <location evidence="1">Cell membrane</location>
        <topology evidence="1">Multi-pass membrane protein</topology>
    </subcellularLocation>
</comment>
<dbReference type="Pfam" id="PF00474">
    <property type="entry name" value="SSF"/>
    <property type="match status" value="1"/>
</dbReference>
<dbReference type="Gene3D" id="1.20.1730.10">
    <property type="entry name" value="Sodium/glucose cotransporter"/>
    <property type="match status" value="1"/>
</dbReference>
<keyword evidence="10 14" id="KW-0472">Membrane</keyword>
<feature type="transmembrane region" description="Helical" evidence="14">
    <location>
        <begin position="323"/>
        <end position="347"/>
    </location>
</feature>
<dbReference type="GO" id="GO:0015193">
    <property type="term" value="F:L-proline transmembrane transporter activity"/>
    <property type="evidence" value="ECO:0007669"/>
    <property type="project" value="TreeGrafter"/>
</dbReference>
<evidence type="ECO:0000256" key="6">
    <source>
        <dbReference type="ARBA" id="ARBA00022847"/>
    </source>
</evidence>
<evidence type="ECO:0000313" key="15">
    <source>
        <dbReference type="EMBL" id="PRP99640.1"/>
    </source>
</evidence>
<proteinExistence type="inferred from homology"/>
<dbReference type="PROSITE" id="PS50283">
    <property type="entry name" value="NA_SOLUT_SYMP_3"/>
    <property type="match status" value="1"/>
</dbReference>
<feature type="transmembrane region" description="Helical" evidence="14">
    <location>
        <begin position="75"/>
        <end position="102"/>
    </location>
</feature>
<dbReference type="OrthoDB" id="9814523at2"/>
<dbReference type="Proteomes" id="UP000238823">
    <property type="component" value="Unassembled WGS sequence"/>
</dbReference>
<dbReference type="InterPro" id="IPR050277">
    <property type="entry name" value="Sodium:Solute_Symporter"/>
</dbReference>
<dbReference type="GO" id="GO:0005886">
    <property type="term" value="C:plasma membrane"/>
    <property type="evidence" value="ECO:0007669"/>
    <property type="project" value="UniProtKB-SubCell"/>
</dbReference>
<protein>
    <submittedName>
        <fullName evidence="15">Sodium/pantothenate symporter</fullName>
    </submittedName>
</protein>
<dbReference type="RefSeq" id="WP_106093132.1">
    <property type="nucleotide sequence ID" value="NZ_PVNL01000120.1"/>
</dbReference>
<dbReference type="PANTHER" id="PTHR48086:SF3">
    <property type="entry name" value="SODIUM_PROLINE SYMPORTER"/>
    <property type="match status" value="1"/>
</dbReference>
<gene>
    <name evidence="15" type="primary">panF</name>
    <name evidence="15" type="ORF">ENSA7_62800</name>
</gene>
<sequence length="491" mass="52304">MSAASIRLAVILSYFAIVLVIGALAFRRTPSTAEDYFLGGRTAKTVVLFMALFGTNITPFVLMGIPGLAYHHGVAVFGLNAAIVVLGIPLSFWIIGYPAWIASKRLGVVTPAELFARRFDARWFGWLMFAVFFIYTVPYMVTAVAGVGIAVDVLSEGAIGFELAAAGILVITLAYTSLGGMKATMWTNVFQGAVFLGFSLLAFFLIADDFGGLSKVMQQVHAASPKLFERPSDGPFAPGAWASWALAIALTVIAFPHMLVRIFAAKDVRALKNACRYYPLAMIVLWIPAVLFGMWATLEHPGLEGRASDAVFPMLVLDHLGPALQGVALAGILAAVMSTLDAQMLTLSSMLTRDVLPQALGERHPVGLGRLFLVVLALLTWWFVVNKPASIFKLAGVSFSGYVTLVPTLLLGLRWRRFTVWGATASLVLGNLVLAASFAGWIPSLGLLPVAWGLAAAIVGAVVGSWISPATAPGVVEAVLGPVERALGRRA</sequence>
<comment type="caution">
    <text evidence="15">The sequence shown here is derived from an EMBL/GenBank/DDBJ whole genome shotgun (WGS) entry which is preliminary data.</text>
</comment>
<evidence type="ECO:0000256" key="3">
    <source>
        <dbReference type="ARBA" id="ARBA00022448"/>
    </source>
</evidence>
<evidence type="ECO:0000256" key="9">
    <source>
        <dbReference type="ARBA" id="ARBA00023065"/>
    </source>
</evidence>
<feature type="transmembrane region" description="Helical" evidence="14">
    <location>
        <begin position="368"/>
        <end position="385"/>
    </location>
</feature>
<keyword evidence="3" id="KW-0813">Transport</keyword>
<evidence type="ECO:0000256" key="4">
    <source>
        <dbReference type="ARBA" id="ARBA00022475"/>
    </source>
</evidence>
<feature type="transmembrane region" description="Helical" evidence="14">
    <location>
        <begin position="188"/>
        <end position="207"/>
    </location>
</feature>
<feature type="transmembrane region" description="Helical" evidence="14">
    <location>
        <begin position="420"/>
        <end position="442"/>
    </location>
</feature>
<reference evidence="15 16" key="1">
    <citation type="submission" date="2018-03" db="EMBL/GenBank/DDBJ databases">
        <title>Draft Genome Sequences of the Obligatory Marine Myxobacteria Enhygromyxa salina SWB007.</title>
        <authorList>
            <person name="Poehlein A."/>
            <person name="Moghaddam J.A."/>
            <person name="Harms H."/>
            <person name="Alanjari M."/>
            <person name="Koenig G.M."/>
            <person name="Daniel R."/>
            <person name="Schaeberle T.F."/>
        </authorList>
    </citation>
    <scope>NUCLEOTIDE SEQUENCE [LARGE SCALE GENOMIC DNA]</scope>
    <source>
        <strain evidence="15 16">SWB007</strain>
    </source>
</reference>
<dbReference type="GO" id="GO:0005298">
    <property type="term" value="F:proline:sodium symporter activity"/>
    <property type="evidence" value="ECO:0007669"/>
    <property type="project" value="TreeGrafter"/>
</dbReference>
<feature type="transmembrane region" description="Helical" evidence="14">
    <location>
        <begin position="277"/>
        <end position="298"/>
    </location>
</feature>
<keyword evidence="9" id="KW-0406">Ion transport</keyword>
<dbReference type="InterPro" id="IPR038377">
    <property type="entry name" value="Na/Glc_symporter_sf"/>
</dbReference>
<dbReference type="InterPro" id="IPR018212">
    <property type="entry name" value="Na/solute_symporter_CS"/>
</dbReference>
<name>A0A2S9Y3S0_9BACT</name>
<dbReference type="PANTHER" id="PTHR48086">
    <property type="entry name" value="SODIUM/PROLINE SYMPORTER-RELATED"/>
    <property type="match status" value="1"/>
</dbReference>
<comment type="catalytic activity">
    <reaction evidence="12">
        <text>L-proline(in) + Na(+)(in) = L-proline(out) + Na(+)(out)</text>
        <dbReference type="Rhea" id="RHEA:28967"/>
        <dbReference type="ChEBI" id="CHEBI:29101"/>
        <dbReference type="ChEBI" id="CHEBI:60039"/>
    </reaction>
</comment>
<keyword evidence="8" id="KW-0915">Sodium</keyword>
<keyword evidence="11" id="KW-0739">Sodium transport</keyword>
<feature type="transmembrane region" description="Helical" evidence="14">
    <location>
        <begin position="123"/>
        <end position="151"/>
    </location>
</feature>
<keyword evidence="5 14" id="KW-0812">Transmembrane</keyword>
<dbReference type="PROSITE" id="PS00457">
    <property type="entry name" value="NA_SOLUT_SYMP_2"/>
    <property type="match status" value="1"/>
</dbReference>
<evidence type="ECO:0000256" key="11">
    <source>
        <dbReference type="ARBA" id="ARBA00023201"/>
    </source>
</evidence>
<comment type="similarity">
    <text evidence="2 13">Belongs to the sodium:solute symporter (SSF) (TC 2.A.21) family.</text>
</comment>
<feature type="transmembrane region" description="Helical" evidence="14">
    <location>
        <begin position="46"/>
        <end position="69"/>
    </location>
</feature>
<dbReference type="InterPro" id="IPR001734">
    <property type="entry name" value="Na/solute_symporter"/>
</dbReference>
<dbReference type="CDD" id="cd10322">
    <property type="entry name" value="SLC5sbd"/>
    <property type="match status" value="1"/>
</dbReference>
<feature type="transmembrane region" description="Helical" evidence="14">
    <location>
        <begin position="241"/>
        <end position="265"/>
    </location>
</feature>
<feature type="transmembrane region" description="Helical" evidence="14">
    <location>
        <begin position="157"/>
        <end position="176"/>
    </location>
</feature>
<evidence type="ECO:0000256" key="2">
    <source>
        <dbReference type="ARBA" id="ARBA00006434"/>
    </source>
</evidence>
<keyword evidence="7 14" id="KW-1133">Transmembrane helix</keyword>
<evidence type="ECO:0000256" key="14">
    <source>
        <dbReference type="SAM" id="Phobius"/>
    </source>
</evidence>
<keyword evidence="6" id="KW-0769">Symport</keyword>
<evidence type="ECO:0000256" key="8">
    <source>
        <dbReference type="ARBA" id="ARBA00023053"/>
    </source>
</evidence>
<evidence type="ECO:0000256" key="7">
    <source>
        <dbReference type="ARBA" id="ARBA00022989"/>
    </source>
</evidence>
<dbReference type="GO" id="GO:0015824">
    <property type="term" value="P:proline transport"/>
    <property type="evidence" value="ECO:0007669"/>
    <property type="project" value="TreeGrafter"/>
</dbReference>
<organism evidence="15 16">
    <name type="scientific">Enhygromyxa salina</name>
    <dbReference type="NCBI Taxonomy" id="215803"/>
    <lineage>
        <taxon>Bacteria</taxon>
        <taxon>Pseudomonadati</taxon>
        <taxon>Myxococcota</taxon>
        <taxon>Polyangia</taxon>
        <taxon>Nannocystales</taxon>
        <taxon>Nannocystaceae</taxon>
        <taxon>Enhygromyxa</taxon>
    </lineage>
</organism>